<organism evidence="1">
    <name type="scientific">Cladocopium goreaui</name>
    <dbReference type="NCBI Taxonomy" id="2562237"/>
    <lineage>
        <taxon>Eukaryota</taxon>
        <taxon>Sar</taxon>
        <taxon>Alveolata</taxon>
        <taxon>Dinophyceae</taxon>
        <taxon>Suessiales</taxon>
        <taxon>Symbiodiniaceae</taxon>
        <taxon>Cladocopium</taxon>
    </lineage>
</organism>
<dbReference type="OrthoDB" id="10599986at2759"/>
<dbReference type="EMBL" id="CAMXCT020004524">
    <property type="protein sequence ID" value="CAL1162811.1"/>
    <property type="molecule type" value="Genomic_DNA"/>
</dbReference>
<evidence type="ECO:0000313" key="1">
    <source>
        <dbReference type="EMBL" id="CAI4009436.1"/>
    </source>
</evidence>
<sequence length="236" mass="25608">MQSGDELNIHCRNVFLSNQCFAFPPAMLRQASLAKLVKPVSALVAAGIWQFPTVSHKFARPERPDSHRRWSASSVRCQVTTADERLVEDVLHFQLVDQEMRALARKKLEGLKGNIPWEKVALVGGVGLGAALAPKLLLAVLGFKGSTIAAGSWAASVQPAAIASGSWFAWAQSTAATSGVFAKLGATSSALTVVATKTKEVDMTDKELLMTLVEKELFDYEIRNLMTKKLQCRAKP</sequence>
<evidence type="ECO:0000313" key="3">
    <source>
        <dbReference type="Proteomes" id="UP001152797"/>
    </source>
</evidence>
<dbReference type="Proteomes" id="UP001152797">
    <property type="component" value="Unassembled WGS sequence"/>
</dbReference>
<protein>
    <submittedName>
        <fullName evidence="1">Uncharacterized protein</fullName>
    </submittedName>
</protein>
<proteinExistence type="predicted"/>
<reference evidence="1" key="1">
    <citation type="submission" date="2022-10" db="EMBL/GenBank/DDBJ databases">
        <authorList>
            <person name="Chen Y."/>
            <person name="Dougan E. K."/>
            <person name="Chan C."/>
            <person name="Rhodes N."/>
            <person name="Thang M."/>
        </authorList>
    </citation>
    <scope>NUCLEOTIDE SEQUENCE</scope>
</reference>
<gene>
    <name evidence="1" type="ORF">C1SCF055_LOCUS34795</name>
</gene>
<keyword evidence="3" id="KW-1185">Reference proteome</keyword>
<accession>A0A9P1DGZ3</accession>
<comment type="caution">
    <text evidence="1">The sequence shown here is derived from an EMBL/GenBank/DDBJ whole genome shotgun (WGS) entry which is preliminary data.</text>
</comment>
<dbReference type="EMBL" id="CAMXCT010004524">
    <property type="protein sequence ID" value="CAI4009436.1"/>
    <property type="molecule type" value="Genomic_DNA"/>
</dbReference>
<reference evidence="2" key="2">
    <citation type="submission" date="2024-04" db="EMBL/GenBank/DDBJ databases">
        <authorList>
            <person name="Chen Y."/>
            <person name="Shah S."/>
            <person name="Dougan E. K."/>
            <person name="Thang M."/>
            <person name="Chan C."/>
        </authorList>
    </citation>
    <scope>NUCLEOTIDE SEQUENCE [LARGE SCALE GENOMIC DNA]</scope>
</reference>
<name>A0A9P1DGZ3_9DINO</name>
<evidence type="ECO:0000313" key="2">
    <source>
        <dbReference type="EMBL" id="CAL1162811.1"/>
    </source>
</evidence>
<dbReference type="AlphaFoldDB" id="A0A9P1DGZ3"/>
<dbReference type="InterPro" id="IPR038213">
    <property type="entry name" value="IFI6/IFI27-like_sf"/>
</dbReference>
<dbReference type="Gene3D" id="6.10.110.10">
    <property type="match status" value="1"/>
</dbReference>
<dbReference type="EMBL" id="CAMXCT030004524">
    <property type="protein sequence ID" value="CAL4796748.1"/>
    <property type="molecule type" value="Genomic_DNA"/>
</dbReference>